<evidence type="ECO:0000259" key="1">
    <source>
        <dbReference type="SMART" id="SM00471"/>
    </source>
</evidence>
<dbReference type="SMART" id="SM00471">
    <property type="entry name" value="HDc"/>
    <property type="match status" value="1"/>
</dbReference>
<sequence>MSDFFALISRMRYISRWGLMRSSIPENVQEHSHMVAVLAHALGLIRRDIFKRPCDVGALVCAALYHDAPEILTGDMPTPIKYHGRDITRAYQEVERVASDKLVNMLPVELRGEFTPLISGEVGDELKPLLKCADRLSAYVKCVEERKAGNLEFLSAERQTLGRIRAMGLAEAEYFLENFMPA</sequence>
<reference evidence="2" key="1">
    <citation type="submission" date="2020-10" db="EMBL/GenBank/DDBJ databases">
        <authorList>
            <person name="Gilroy R."/>
        </authorList>
    </citation>
    <scope>NUCLEOTIDE SEQUENCE</scope>
    <source>
        <strain evidence="2">ChiHjej10B9-9673</strain>
    </source>
</reference>
<name>A0A9D1FCG2_9FIRM</name>
<feature type="domain" description="HD/PDEase" evidence="1">
    <location>
        <begin position="24"/>
        <end position="148"/>
    </location>
</feature>
<dbReference type="SUPFAM" id="SSF109604">
    <property type="entry name" value="HD-domain/PDEase-like"/>
    <property type="match status" value="1"/>
</dbReference>
<gene>
    <name evidence="2" type="primary">yfbR</name>
    <name evidence="2" type="ORF">IAC18_02175</name>
</gene>
<dbReference type="AlphaFoldDB" id="A0A9D1FCG2"/>
<keyword evidence="2" id="KW-0378">Hydrolase</keyword>
<evidence type="ECO:0000313" key="3">
    <source>
        <dbReference type="Proteomes" id="UP000824001"/>
    </source>
</evidence>
<dbReference type="EMBL" id="DVJK01000061">
    <property type="protein sequence ID" value="HIS66348.1"/>
    <property type="molecule type" value="Genomic_DNA"/>
</dbReference>
<dbReference type="EC" id="3.1.3.89" evidence="2"/>
<dbReference type="GO" id="GO:0002953">
    <property type="term" value="F:5'-deoxynucleotidase activity"/>
    <property type="evidence" value="ECO:0007669"/>
    <property type="project" value="UniProtKB-EC"/>
</dbReference>
<dbReference type="Gene3D" id="1.10.3210.10">
    <property type="entry name" value="Hypothetical protein af1432"/>
    <property type="match status" value="1"/>
</dbReference>
<proteinExistence type="predicted"/>
<accession>A0A9D1FCG2</accession>
<dbReference type="Pfam" id="PF12917">
    <property type="entry name" value="YfbR-like"/>
    <property type="match status" value="1"/>
</dbReference>
<dbReference type="NCBIfam" id="NF003009">
    <property type="entry name" value="PRK03826.1"/>
    <property type="match status" value="1"/>
</dbReference>
<reference evidence="2" key="2">
    <citation type="journal article" date="2021" name="PeerJ">
        <title>Extensive microbial diversity within the chicken gut microbiome revealed by metagenomics and culture.</title>
        <authorList>
            <person name="Gilroy R."/>
            <person name="Ravi A."/>
            <person name="Getino M."/>
            <person name="Pursley I."/>
            <person name="Horton D.L."/>
            <person name="Alikhan N.F."/>
            <person name="Baker D."/>
            <person name="Gharbi K."/>
            <person name="Hall N."/>
            <person name="Watson M."/>
            <person name="Adriaenssens E.M."/>
            <person name="Foster-Nyarko E."/>
            <person name="Jarju S."/>
            <person name="Secka A."/>
            <person name="Antonio M."/>
            <person name="Oren A."/>
            <person name="Chaudhuri R.R."/>
            <person name="La Ragione R."/>
            <person name="Hildebrand F."/>
            <person name="Pallen M.J."/>
        </authorList>
    </citation>
    <scope>NUCLEOTIDE SEQUENCE</scope>
    <source>
        <strain evidence="2">ChiHjej10B9-9673</strain>
    </source>
</reference>
<dbReference type="CDD" id="cd00077">
    <property type="entry name" value="HDc"/>
    <property type="match status" value="1"/>
</dbReference>
<comment type="caution">
    <text evidence="2">The sequence shown here is derived from an EMBL/GenBank/DDBJ whole genome shotgun (WGS) entry which is preliminary data.</text>
</comment>
<protein>
    <submittedName>
        <fullName evidence="2">5'-deoxynucleotidase</fullName>
        <ecNumber evidence="2">3.1.3.89</ecNumber>
    </submittedName>
</protein>
<dbReference type="InterPro" id="IPR003607">
    <property type="entry name" value="HD/PDEase_dom"/>
</dbReference>
<feature type="non-terminal residue" evidence="2">
    <location>
        <position position="182"/>
    </location>
</feature>
<organism evidence="2 3">
    <name type="scientific">Candidatus Scatomorpha merdipullorum</name>
    <dbReference type="NCBI Taxonomy" id="2840927"/>
    <lineage>
        <taxon>Bacteria</taxon>
        <taxon>Bacillati</taxon>
        <taxon>Bacillota</taxon>
        <taxon>Clostridia</taxon>
        <taxon>Eubacteriales</taxon>
        <taxon>Candidatus Scatomorpha</taxon>
    </lineage>
</organism>
<evidence type="ECO:0000313" key="2">
    <source>
        <dbReference type="EMBL" id="HIS66348.1"/>
    </source>
</evidence>
<dbReference type="Proteomes" id="UP000824001">
    <property type="component" value="Unassembled WGS sequence"/>
</dbReference>